<reference evidence="3" key="1">
    <citation type="submission" date="2017-09" db="EMBL/GenBank/DDBJ databases">
        <title>Depth-based differentiation of microbial function through sediment-hosted aquifers and enrichment of novel symbionts in the deep terrestrial subsurface.</title>
        <authorList>
            <person name="Probst A.J."/>
            <person name="Ladd B."/>
            <person name="Jarett J.K."/>
            <person name="Geller-Mcgrath D.E."/>
            <person name="Sieber C.M.K."/>
            <person name="Emerson J.B."/>
            <person name="Anantharaman K."/>
            <person name="Thomas B.C."/>
            <person name="Malmstrom R."/>
            <person name="Stieglmeier M."/>
            <person name="Klingl A."/>
            <person name="Woyke T."/>
            <person name="Ryan C.M."/>
            <person name="Banfield J.F."/>
        </authorList>
    </citation>
    <scope>NUCLEOTIDE SEQUENCE [LARGE SCALE GENOMIC DNA]</scope>
</reference>
<protein>
    <recommendedName>
        <fullName evidence="4">Dipeptidylpeptidase IV N-terminal domain-containing protein</fullName>
    </recommendedName>
</protein>
<gene>
    <name evidence="2" type="ORF">CO184_02010</name>
</gene>
<keyword evidence="1" id="KW-0812">Transmembrane</keyword>
<dbReference type="SUPFAM" id="SSF69304">
    <property type="entry name" value="Tricorn protease N-terminal domain"/>
    <property type="match status" value="1"/>
</dbReference>
<evidence type="ECO:0000313" key="2">
    <source>
        <dbReference type="EMBL" id="PJA33441.1"/>
    </source>
</evidence>
<dbReference type="EMBL" id="PFXE01000039">
    <property type="protein sequence ID" value="PJA33441.1"/>
    <property type="molecule type" value="Genomic_DNA"/>
</dbReference>
<dbReference type="AlphaFoldDB" id="A0A2M7WTW1"/>
<name>A0A2M7WTW1_9BACT</name>
<accession>A0A2M7WTW1</accession>
<evidence type="ECO:0000313" key="3">
    <source>
        <dbReference type="Proteomes" id="UP000231487"/>
    </source>
</evidence>
<organism evidence="2 3">
    <name type="scientific">Candidatus Zambryskibacteria bacterium CG_4_9_14_3_um_filter_40_16</name>
    <dbReference type="NCBI Taxonomy" id="1975111"/>
    <lineage>
        <taxon>Bacteria</taxon>
        <taxon>Candidatus Zambryskiibacteriota</taxon>
    </lineage>
</organism>
<proteinExistence type="predicted"/>
<keyword evidence="1" id="KW-0472">Membrane</keyword>
<sequence>MDKKKIYIIIGIAVSIIILAILLFFLLGKESAPNGLSVGSETPFGTPGASSGNSGFSPNGLPIPAPNEEFVVAPGQTFSKLRQISASPSSGSTIFTEGSTTRIRFLEKATGNVYEATGDSTNLTRITNTTIPKVEEVLWGPKGESLILRYEKDAVIESFFAKISTSTATTSPNNLGLKSLEGKFLERNIPSVTVSKNKDKIFYETTQQSGAQFFTSNFNGEKPLLVWQFPIKDWVTRWLEGGTVSLTTKASGQSEGFLYFFNTKTKSLDRVLGKISGLTTLPSSNKDFVLYSETTGNSFGLFAYSTEVGSVETIVPTSLPEKCVWDESDNLIFYCAVPGTTPPGNYPDDWYLGFVSFSDSIWKYNLDTGETKQVGDIKNLSDQDIDAFDLQLSPNSDLLTFRNKRDFTLWALSIDSDQ</sequence>
<dbReference type="Proteomes" id="UP000231487">
    <property type="component" value="Unassembled WGS sequence"/>
</dbReference>
<evidence type="ECO:0008006" key="4">
    <source>
        <dbReference type="Google" id="ProtNLM"/>
    </source>
</evidence>
<comment type="caution">
    <text evidence="2">The sequence shown here is derived from an EMBL/GenBank/DDBJ whole genome shotgun (WGS) entry which is preliminary data.</text>
</comment>
<keyword evidence="1" id="KW-1133">Transmembrane helix</keyword>
<feature type="transmembrane region" description="Helical" evidence="1">
    <location>
        <begin position="7"/>
        <end position="27"/>
    </location>
</feature>
<evidence type="ECO:0000256" key="1">
    <source>
        <dbReference type="SAM" id="Phobius"/>
    </source>
</evidence>